<evidence type="ECO:0000256" key="3">
    <source>
        <dbReference type="ARBA" id="ARBA00012438"/>
    </source>
</evidence>
<feature type="compositionally biased region" description="Low complexity" evidence="12">
    <location>
        <begin position="152"/>
        <end position="164"/>
    </location>
</feature>
<evidence type="ECO:0000256" key="6">
    <source>
        <dbReference type="ARBA" id="ARBA00022692"/>
    </source>
</evidence>
<feature type="compositionally biased region" description="Low complexity" evidence="12">
    <location>
        <begin position="20"/>
        <end position="36"/>
    </location>
</feature>
<feature type="region of interest" description="Disordered" evidence="12">
    <location>
        <begin position="152"/>
        <end position="173"/>
    </location>
</feature>
<name>A0A553ZND1_9ACTN</name>
<evidence type="ECO:0000256" key="13">
    <source>
        <dbReference type="SAM" id="Phobius"/>
    </source>
</evidence>
<dbReference type="AlphaFoldDB" id="A0A553ZND1"/>
<dbReference type="Gene3D" id="3.30.565.10">
    <property type="entry name" value="Histidine kinase-like ATPase, C-terminal domain"/>
    <property type="match status" value="1"/>
</dbReference>
<feature type="domain" description="HAMP" evidence="14">
    <location>
        <begin position="241"/>
        <end position="293"/>
    </location>
</feature>
<keyword evidence="13" id="KW-0472">Membrane</keyword>
<accession>A0A553ZND1</accession>
<dbReference type="GO" id="GO:0016020">
    <property type="term" value="C:membrane"/>
    <property type="evidence" value="ECO:0007669"/>
    <property type="project" value="UniProtKB-SubCell"/>
</dbReference>
<comment type="caution">
    <text evidence="15">The sequence shown here is derived from an EMBL/GenBank/DDBJ whole genome shotgun (WGS) entry which is preliminary data.</text>
</comment>
<organism evidence="15 16">
    <name type="scientific">Streptomyces benahoarensis</name>
    <dbReference type="NCBI Taxonomy" id="2595054"/>
    <lineage>
        <taxon>Bacteria</taxon>
        <taxon>Bacillati</taxon>
        <taxon>Actinomycetota</taxon>
        <taxon>Actinomycetes</taxon>
        <taxon>Kitasatosporales</taxon>
        <taxon>Streptomycetaceae</taxon>
        <taxon>Streptomyces</taxon>
    </lineage>
</organism>
<evidence type="ECO:0000256" key="1">
    <source>
        <dbReference type="ARBA" id="ARBA00000085"/>
    </source>
</evidence>
<feature type="transmembrane region" description="Helical" evidence="13">
    <location>
        <begin position="187"/>
        <end position="210"/>
    </location>
</feature>
<dbReference type="PANTHER" id="PTHR24421:SF10">
    <property type="entry name" value="NITRATE_NITRITE SENSOR PROTEIN NARQ"/>
    <property type="match status" value="1"/>
</dbReference>
<dbReference type="CDD" id="cd06225">
    <property type="entry name" value="HAMP"/>
    <property type="match status" value="1"/>
</dbReference>
<dbReference type="EMBL" id="VKLS01000048">
    <property type="protein sequence ID" value="TSB42974.1"/>
    <property type="molecule type" value="Genomic_DNA"/>
</dbReference>
<dbReference type="Gene3D" id="1.20.5.1930">
    <property type="match status" value="1"/>
</dbReference>
<keyword evidence="16" id="KW-1185">Reference proteome</keyword>
<dbReference type="Pfam" id="PF02518">
    <property type="entry name" value="HATPase_c"/>
    <property type="match status" value="1"/>
</dbReference>
<feature type="compositionally biased region" description="Basic residues" evidence="12">
    <location>
        <begin position="101"/>
        <end position="123"/>
    </location>
</feature>
<dbReference type="InterPro" id="IPR003660">
    <property type="entry name" value="HAMP_dom"/>
</dbReference>
<feature type="transmembrane region" description="Helical" evidence="13">
    <location>
        <begin position="222"/>
        <end position="244"/>
    </location>
</feature>
<evidence type="ECO:0000313" key="15">
    <source>
        <dbReference type="EMBL" id="TSB42974.1"/>
    </source>
</evidence>
<feature type="compositionally biased region" description="Gly residues" evidence="12">
    <location>
        <begin position="80"/>
        <end position="90"/>
    </location>
</feature>
<feature type="region of interest" description="Disordered" evidence="12">
    <location>
        <begin position="1"/>
        <end position="132"/>
    </location>
</feature>
<keyword evidence="4" id="KW-0597">Phosphoprotein</keyword>
<dbReference type="InterPro" id="IPR050482">
    <property type="entry name" value="Sensor_HK_TwoCompSys"/>
</dbReference>
<keyword evidence="11" id="KW-0902">Two-component regulatory system</keyword>
<evidence type="ECO:0000256" key="5">
    <source>
        <dbReference type="ARBA" id="ARBA00022679"/>
    </source>
</evidence>
<dbReference type="OrthoDB" id="227596at2"/>
<dbReference type="Pfam" id="PF07730">
    <property type="entry name" value="HisKA_3"/>
    <property type="match status" value="1"/>
</dbReference>
<evidence type="ECO:0000259" key="14">
    <source>
        <dbReference type="PROSITE" id="PS50885"/>
    </source>
</evidence>
<keyword evidence="6 13" id="KW-0812">Transmembrane</keyword>
<feature type="compositionally biased region" description="Low complexity" evidence="12">
    <location>
        <begin position="1"/>
        <end position="12"/>
    </location>
</feature>
<evidence type="ECO:0000256" key="8">
    <source>
        <dbReference type="ARBA" id="ARBA00022777"/>
    </source>
</evidence>
<dbReference type="GO" id="GO:0005524">
    <property type="term" value="F:ATP binding"/>
    <property type="evidence" value="ECO:0007669"/>
    <property type="project" value="UniProtKB-KW"/>
</dbReference>
<dbReference type="CDD" id="cd16917">
    <property type="entry name" value="HATPase_UhpB-NarQ-NarX-like"/>
    <property type="match status" value="1"/>
</dbReference>
<proteinExistence type="predicted"/>
<gene>
    <name evidence="15" type="ORF">FNZ23_07095</name>
</gene>
<dbReference type="SMART" id="SM00304">
    <property type="entry name" value="HAMP"/>
    <property type="match status" value="1"/>
</dbReference>
<evidence type="ECO:0000256" key="7">
    <source>
        <dbReference type="ARBA" id="ARBA00022741"/>
    </source>
</evidence>
<evidence type="ECO:0000256" key="11">
    <source>
        <dbReference type="ARBA" id="ARBA00023012"/>
    </source>
</evidence>
<dbReference type="EC" id="2.7.13.3" evidence="3"/>
<evidence type="ECO:0000256" key="12">
    <source>
        <dbReference type="SAM" id="MobiDB-lite"/>
    </source>
</evidence>
<keyword evidence="5" id="KW-0808">Transferase</keyword>
<keyword evidence="7" id="KW-0547">Nucleotide-binding</keyword>
<dbReference type="GO" id="GO:0046983">
    <property type="term" value="F:protein dimerization activity"/>
    <property type="evidence" value="ECO:0007669"/>
    <property type="project" value="InterPro"/>
</dbReference>
<protein>
    <recommendedName>
        <fullName evidence="3">histidine kinase</fullName>
        <ecNumber evidence="3">2.7.13.3</ecNumber>
    </recommendedName>
</protein>
<evidence type="ECO:0000256" key="2">
    <source>
        <dbReference type="ARBA" id="ARBA00004370"/>
    </source>
</evidence>
<dbReference type="SMART" id="SM00387">
    <property type="entry name" value="HATPase_c"/>
    <property type="match status" value="1"/>
</dbReference>
<dbReference type="Proteomes" id="UP000320888">
    <property type="component" value="Unassembled WGS sequence"/>
</dbReference>
<keyword evidence="8" id="KW-0418">Kinase</keyword>
<evidence type="ECO:0000256" key="9">
    <source>
        <dbReference type="ARBA" id="ARBA00022840"/>
    </source>
</evidence>
<dbReference type="GO" id="GO:0000155">
    <property type="term" value="F:phosphorelay sensor kinase activity"/>
    <property type="evidence" value="ECO:0007669"/>
    <property type="project" value="InterPro"/>
</dbReference>
<dbReference type="PANTHER" id="PTHR24421">
    <property type="entry name" value="NITRATE/NITRITE SENSOR PROTEIN NARX-RELATED"/>
    <property type="match status" value="1"/>
</dbReference>
<evidence type="ECO:0000256" key="10">
    <source>
        <dbReference type="ARBA" id="ARBA00022989"/>
    </source>
</evidence>
<comment type="catalytic activity">
    <reaction evidence="1">
        <text>ATP + protein L-histidine = ADP + protein N-phospho-L-histidine.</text>
        <dbReference type="EC" id="2.7.13.3"/>
    </reaction>
</comment>
<dbReference type="PROSITE" id="PS50885">
    <property type="entry name" value="HAMP"/>
    <property type="match status" value="1"/>
</dbReference>
<evidence type="ECO:0000256" key="4">
    <source>
        <dbReference type="ARBA" id="ARBA00022553"/>
    </source>
</evidence>
<comment type="subcellular location">
    <subcellularLocation>
        <location evidence="2">Membrane</location>
    </subcellularLocation>
</comment>
<evidence type="ECO:0000313" key="16">
    <source>
        <dbReference type="Proteomes" id="UP000320888"/>
    </source>
</evidence>
<reference evidence="15 16" key="1">
    <citation type="submission" date="2019-07" db="EMBL/GenBank/DDBJ databases">
        <title>Draft genome for Streptomyces benahoarensis MZ03-48.</title>
        <authorList>
            <person name="Gonzalez-Pimentel J.L."/>
        </authorList>
    </citation>
    <scope>NUCLEOTIDE SEQUENCE [LARGE SCALE GENOMIC DNA]</scope>
    <source>
        <strain evidence="15 16">MZ03-48</strain>
    </source>
</reference>
<keyword evidence="10 13" id="KW-1133">Transmembrane helix</keyword>
<dbReference type="InterPro" id="IPR011712">
    <property type="entry name" value="Sig_transdc_His_kin_sub3_dim/P"/>
</dbReference>
<sequence>MAVSCASRASRSCARRRRASSAPIRSAGVSARAASGDIVDGSFRCATRAAAGVPRPGSETGPGRGHRGPRYAPATVPGRAGDGTAGGGHRPAGSGPDRIPGRRTARRTRHRRSRFHPDRRRPPRTWVVPPISGGAGAVAPGQGWAAHPIDAAAAPRQAGPGARPGRPRGRDGWESEPIKEVWRAVSLFWRIFGLNAVVLGAATALLLWAPVTVSVPVVLTEAVVLVGGLVVMLVANAALLRIGLAPLDRLTQRMVTVDLLRPGHRLPVDGRGGVAVLLRTFNEMLDRLESERAASSARALSAQESERRRIARELHDEVGQSMTAVLLELKRAADRAPKDLRADLQHAQETTRQSLDEVRRIARRLRPGVLDDLGLTSALTALATDYATHTGLTVRCRCDSGPSDLGAAAELVVYRVAQEALTNTARHADARTVDLTLRRVPGAVVLEVRDDGRGMGRAREGAGIRGMRERALFIEAGLDIGPGPTGGLSVRLTVPLPREEGKAA</sequence>
<dbReference type="SUPFAM" id="SSF55874">
    <property type="entry name" value="ATPase domain of HSP90 chaperone/DNA topoisomerase II/histidine kinase"/>
    <property type="match status" value="1"/>
</dbReference>
<dbReference type="InterPro" id="IPR003594">
    <property type="entry name" value="HATPase_dom"/>
</dbReference>
<dbReference type="InterPro" id="IPR036890">
    <property type="entry name" value="HATPase_C_sf"/>
</dbReference>
<keyword evidence="9" id="KW-0067">ATP-binding</keyword>